<dbReference type="AlphaFoldDB" id="A0A316TED3"/>
<feature type="domain" description="Bacterial bifunctional deaminase-reductase C-terminal" evidence="4">
    <location>
        <begin position="5"/>
        <end position="219"/>
    </location>
</feature>
<dbReference type="RefSeq" id="WP_109697514.1">
    <property type="nucleotide sequence ID" value="NZ_QGDD01000015.1"/>
</dbReference>
<dbReference type="PANTHER" id="PTHR38011">
    <property type="entry name" value="DIHYDROFOLATE REDUCTASE FAMILY PROTEIN (AFU_ORTHOLOGUE AFUA_8G06820)"/>
    <property type="match status" value="1"/>
</dbReference>
<dbReference type="SUPFAM" id="SSF53597">
    <property type="entry name" value="Dihydrofolate reductase-like"/>
    <property type="match status" value="1"/>
</dbReference>
<comment type="caution">
    <text evidence="5">The sequence shown here is derived from an EMBL/GenBank/DDBJ whole genome shotgun (WGS) entry which is preliminary data.</text>
</comment>
<keyword evidence="3" id="KW-0560">Oxidoreductase</keyword>
<dbReference type="GO" id="GO:0009231">
    <property type="term" value="P:riboflavin biosynthetic process"/>
    <property type="evidence" value="ECO:0007669"/>
    <property type="project" value="InterPro"/>
</dbReference>
<name>A0A316TED3_9ACTN</name>
<dbReference type="GO" id="GO:0008703">
    <property type="term" value="F:5-amino-6-(5-phosphoribosylamino)uracil reductase activity"/>
    <property type="evidence" value="ECO:0007669"/>
    <property type="project" value="InterPro"/>
</dbReference>
<dbReference type="OrthoDB" id="9800865at2"/>
<dbReference type="InterPro" id="IPR024072">
    <property type="entry name" value="DHFR-like_dom_sf"/>
</dbReference>
<accession>A0A316TED3</accession>
<evidence type="ECO:0000259" key="4">
    <source>
        <dbReference type="Pfam" id="PF01872"/>
    </source>
</evidence>
<dbReference type="Pfam" id="PF01872">
    <property type="entry name" value="RibD_C"/>
    <property type="match status" value="1"/>
</dbReference>
<keyword evidence="2" id="KW-0521">NADP</keyword>
<reference evidence="5 6" key="1">
    <citation type="submission" date="2018-05" db="EMBL/GenBank/DDBJ databases">
        <title>Nocardioides silvaticus genome.</title>
        <authorList>
            <person name="Li C."/>
            <person name="Wang G."/>
        </authorList>
    </citation>
    <scope>NUCLEOTIDE SEQUENCE [LARGE SCALE GENOMIC DNA]</scope>
    <source>
        <strain evidence="5 6">CCTCC AB 2018079</strain>
    </source>
</reference>
<gene>
    <name evidence="5" type="ORF">DJ010_21520</name>
</gene>
<evidence type="ECO:0000256" key="3">
    <source>
        <dbReference type="ARBA" id="ARBA00023002"/>
    </source>
</evidence>
<dbReference type="Proteomes" id="UP000245507">
    <property type="component" value="Unassembled WGS sequence"/>
</dbReference>
<evidence type="ECO:0000313" key="6">
    <source>
        <dbReference type="Proteomes" id="UP000245507"/>
    </source>
</evidence>
<dbReference type="Gene3D" id="3.40.430.10">
    <property type="entry name" value="Dihydrofolate Reductase, subunit A"/>
    <property type="match status" value="1"/>
</dbReference>
<organism evidence="5 6">
    <name type="scientific">Nocardioides silvaticus</name>
    <dbReference type="NCBI Taxonomy" id="2201891"/>
    <lineage>
        <taxon>Bacteria</taxon>
        <taxon>Bacillati</taxon>
        <taxon>Actinomycetota</taxon>
        <taxon>Actinomycetes</taxon>
        <taxon>Propionibacteriales</taxon>
        <taxon>Nocardioidaceae</taxon>
        <taxon>Nocardioides</taxon>
    </lineage>
</organism>
<evidence type="ECO:0000256" key="1">
    <source>
        <dbReference type="ARBA" id="ARBA00005104"/>
    </source>
</evidence>
<evidence type="ECO:0000313" key="5">
    <source>
        <dbReference type="EMBL" id="PWN00832.1"/>
    </source>
</evidence>
<dbReference type="EMBL" id="QGDD01000015">
    <property type="protein sequence ID" value="PWN00832.1"/>
    <property type="molecule type" value="Genomic_DNA"/>
</dbReference>
<dbReference type="InterPro" id="IPR002734">
    <property type="entry name" value="RibDG_C"/>
</dbReference>
<dbReference type="InterPro" id="IPR050765">
    <property type="entry name" value="Riboflavin_Biosynth_HTPR"/>
</dbReference>
<evidence type="ECO:0000256" key="2">
    <source>
        <dbReference type="ARBA" id="ARBA00022857"/>
    </source>
</evidence>
<proteinExistence type="predicted"/>
<sequence>MGDRPYTLLSCSMSLDGYLGGATDERLLLSNDADFDRIDGVRAGCDAILVGAATVRKDNPRLLVREERRRHARAAAGLPDSPAKVTITARGDLDPCYRFFTAGESEKLVYCDSDAVPVARERLGPLATVIDAGGTSRRMRRVGEDLHERGVRRLMVEGGGTVHTQFLTAGLADELQLVVAPFFVGDSRARRFVDDGRFPWRPDHRARLVETRAIGDVVLLRYALSERFEG</sequence>
<comment type="pathway">
    <text evidence="1">Cofactor biosynthesis; riboflavin biosynthesis.</text>
</comment>
<dbReference type="PANTHER" id="PTHR38011:SF7">
    <property type="entry name" value="2,5-DIAMINO-6-RIBOSYLAMINO-4(3H)-PYRIMIDINONE 5'-PHOSPHATE REDUCTASE"/>
    <property type="match status" value="1"/>
</dbReference>
<protein>
    <submittedName>
        <fullName evidence="5">Deaminase</fullName>
    </submittedName>
</protein>
<keyword evidence="6" id="KW-1185">Reference proteome</keyword>